<dbReference type="InterPro" id="IPR026847">
    <property type="entry name" value="VPS13"/>
</dbReference>
<evidence type="ECO:0000256" key="1">
    <source>
        <dbReference type="ARBA" id="ARBA00006545"/>
    </source>
</evidence>
<protein>
    <recommendedName>
        <fullName evidence="3">Vacuolar protein sorting-associated protein 13 VPS13 adaptor binding domain-containing protein</fullName>
    </recommendedName>
</protein>
<dbReference type="PANTHER" id="PTHR16166:SF93">
    <property type="entry name" value="INTERMEMBRANE LIPID TRANSFER PROTEIN VPS13"/>
    <property type="match status" value="1"/>
</dbReference>
<gene>
    <name evidence="4" type="ORF">CHYS00102_LOCUS23643</name>
</gene>
<name>A0A7S1FYW2_9STRA</name>
<feature type="region of interest" description="Disordered" evidence="2">
    <location>
        <begin position="1610"/>
        <end position="1641"/>
    </location>
</feature>
<feature type="region of interest" description="Disordered" evidence="2">
    <location>
        <begin position="728"/>
        <end position="748"/>
    </location>
</feature>
<dbReference type="InterPro" id="IPR009543">
    <property type="entry name" value="VPS13_VAB"/>
</dbReference>
<dbReference type="GO" id="GO:0006623">
    <property type="term" value="P:protein targeting to vacuole"/>
    <property type="evidence" value="ECO:0007669"/>
    <property type="project" value="TreeGrafter"/>
</dbReference>
<evidence type="ECO:0000313" key="4">
    <source>
        <dbReference type="EMBL" id="CAD8896429.1"/>
    </source>
</evidence>
<dbReference type="EMBL" id="HBFR01032519">
    <property type="protein sequence ID" value="CAD8896429.1"/>
    <property type="molecule type" value="Transcribed_RNA"/>
</dbReference>
<dbReference type="GO" id="GO:0045053">
    <property type="term" value="P:protein retention in Golgi apparatus"/>
    <property type="evidence" value="ECO:0007669"/>
    <property type="project" value="TreeGrafter"/>
</dbReference>
<feature type="region of interest" description="Disordered" evidence="2">
    <location>
        <begin position="350"/>
        <end position="390"/>
    </location>
</feature>
<dbReference type="Pfam" id="PF25036">
    <property type="entry name" value="VPS13_VAB"/>
    <property type="match status" value="1"/>
</dbReference>
<reference evidence="4" key="1">
    <citation type="submission" date="2021-01" db="EMBL/GenBank/DDBJ databases">
        <authorList>
            <person name="Corre E."/>
            <person name="Pelletier E."/>
            <person name="Niang G."/>
            <person name="Scheremetjew M."/>
            <person name="Finn R."/>
            <person name="Kale V."/>
            <person name="Holt S."/>
            <person name="Cochrane G."/>
            <person name="Meng A."/>
            <person name="Brown T."/>
            <person name="Cohen L."/>
        </authorList>
    </citation>
    <scope>NUCLEOTIDE SEQUENCE</scope>
    <source>
        <strain evidence="4">308</strain>
    </source>
</reference>
<accession>A0A7S1FYW2</accession>
<feature type="domain" description="Vacuolar protein sorting-associated protein 13 VPS13 adaptor binding" evidence="3">
    <location>
        <begin position="1029"/>
        <end position="1564"/>
    </location>
</feature>
<evidence type="ECO:0000256" key="2">
    <source>
        <dbReference type="SAM" id="MobiDB-lite"/>
    </source>
</evidence>
<proteinExistence type="inferred from homology"/>
<sequence>MSTALSLHCDVDAPKLWIPVSARRTDGALFVDAGRFKMVYTQKRTETDCTIRIDAADMQLKYVACEKNARHAPKADITVVQPFNINLTARLVGESVEKWKEASRVDVKVGKIMLNLIDVEAVATAISRFYAHGVARMSRRGDVRPGDQRHSQKRLRKARQRAKKMGRKLEAQQLRAAVVLDKIGMQLEGFAGNTDREEQDSRRRTYDLSVSRIRIDHSHRGELIQSSFAVDNISVVQIHTMGGIQKSMERQWIFVRKTEPFMFHLIAPGEDDVSAPSSAKNHAPSAISQILEATYFHDGIKHLTEIEVDVGASVTSITPTSLRDILLGCNRIAEIVQLMTKEIERKVHQEGRLARDQKEKERDRKEKELADLHRTHDRPEQEHADLPRRDHDLADSSVLFKVTMRNFTVVAGHPLTRTQMTKALHNSQSEPGTDVVQCISNVLVMFQSVENPDTSGNKTLHVSVDDLSSSLHPTFWPVVDDDSRRHLLPVAMEFRAQYHTENSGHVTAQKFSFHSEKVHLCIFPPDLRIIQSIADSMSREYGAKVAAPGERSHFSNALFSFRKSGSGVATSIWLELQTFKCVLMRETPASPLFDLNATQVKCKLEGAMSALSGECSAISSLNFYNLEIHDWEPAIEPWRIVMCVQQLPNDLSLSLATPDVIQTNITSVFLRDIVEMNFNRPILHGKKRKLLAIYPPESQNGTKTATGSITLFNNSGFDVVVRAMGSAAAPTTSKTTKHGSDKGSKHSTLFQIPTNDKAILESCFRGHDQQLNDLTNANTLSFLSLELTEEAKAHVGPRETLFHLPYATPSQMVTAYPLLPSYSNALESCGSWDSRATRETRVAPSRYDFEAVVEECVENCRLRESIVDVYSLNRGNDLLCSSIWCPISRTDATKIVEKNTFEDDKSKTALDASAAGNLWVKPYGKNDAPPWSDMTCVLPKKREGATLPDNSWLWLDDWTVDVGGVLGDTTDDDGWEYESDFDCFSRNRRAYRRGDNVRRRRWTRTRMLMPPKLDDPRRKLLMVWETTQDKEGNFEIHVRSMLTIHNNTDVDLILFLFCPSWESDIWLGRINPHHLKHVPISLASATHIRLATPKTNLKRKASTTIADHNVTSRVLIVPTSYTSSYLVRTCLTETTKELHFINRVECKEGVVSLHIDPVVKFIGLLPCFLKCQFGETMRGNTKKVLKRGEVSIEEAAKTYNVSVVNPAAQPHVSIAVPGYHWSPWCRIVNRKPGSESFLSSTEDEKTTDAWENDTDHVREFKSIVHFDRVGGGDPLALILSVEVGHCPILRVYAQYWVMDKTGFGLRFAESSGGLLEASTEHTSRRSYLPTHEAKKKALQNDILLPGHEWSIGMCGMTFFFSEKSKFSVCVEAIGDGFPGDAVTGWMQPLDVSNVCPNTVFSLEEDSRGMKRKFEFALSVSLCPSIYSRTKTITIIPRYNIVNLLENNLLVSQDGTNLDTFVPSQRSILFHWDDLSLPPKIRLSVAAAKTFTTGGKRSNGTIQLDKIGITAMRVPIIDPSLKDGELGSIVVQAEVRLAAIPQTCAVVVVIWASKENSSPLYLLRNLSKDQTITCRQVLREVFDDKSSFESTSLDAKIDIVDPATLVVCSSPTSGGPKADVDDTSYTTSGSMKSTPQTGDSNLVTQSFDLSPTTSHYEWILPPNGSELVFGFDEPEKEHKIEWSFKNADNPSNPFEFSTKNSILEVDAMGSWNEAVVCAGHSVRGQIKAEHSTKVIEFFDVFDDIFGEDKAVPKSEPCDPLGVSDEEEAVAFKLRMDLPGITVSIIDNAPDSVAGREILFLQLDSWMIEFSQTRDGRHELEVRLMSLQLDNHVHKATHPVLLFCPRLDESEPFLHMSAIRRLQPHYNTYVFRYAALRVLNMEILLDRRTAETIARFIRPLRVARDVMNEAVHEPQKWINSLTSRMSRKYGKHNRKALRDVEKLADTANSGRIYFEELHLHPLRLSFTFSQEWMEWNAATEGLMIFQFIRGMASIHKAPLTFTSFVVSHAFEAPQVLSRIIIAHFSSQLTKQFFGILGSLAILEAPADILGNVGNGVRDFFYEPINGMILGPSSFLEGLEIGTQSLARGFFLGFVRGAANMTEIVNSNLAGLTTDEDFIEERLTKQRLLTEAFHRGTAGQSLSDSLYHAGASVSLGLKSGAVGILEQPARYASKHGTVGFMQGVGKALVGAIVKPVVGIGDAAVLVMKHGLEATSDQNGLVCLPKRLRRALPRISADLRHALRLVAYDERAAKAQKIVTGGESVDDIYVGHVNIPSCLVIASDQCFWSIDRKKRKPWCLSWSEISHFALLKDGGMRITYFSQSGIKSFVMSVSSPGEFHDLYQLLAMQIGKMGNSLSSNNFADLESMMMFNGSLENISEQNLLGIKKKQTPHIFGSCNRIHFSLFQSAGDEMDVIECCYAEVRELGSEHNKYFYKLDESMWKLVNSWGSLYTGLSSKRCVVAGIINGSGENIQIKNAKLVEGGSPCFLFPTKEYDQHHGILHPGGSIILFGWGSVPSMNQSGKVFISLETSALVCDFSDRKSKAMRALALPGFRVGFLEKSYDESGWWAKYNIIVRKRIDSVA</sequence>
<comment type="similarity">
    <text evidence="1">Belongs to the VPS13 family.</text>
</comment>
<organism evidence="4">
    <name type="scientific">Corethron hystrix</name>
    <dbReference type="NCBI Taxonomy" id="216773"/>
    <lineage>
        <taxon>Eukaryota</taxon>
        <taxon>Sar</taxon>
        <taxon>Stramenopiles</taxon>
        <taxon>Ochrophyta</taxon>
        <taxon>Bacillariophyta</taxon>
        <taxon>Coscinodiscophyceae</taxon>
        <taxon>Corethrophycidae</taxon>
        <taxon>Corethrales</taxon>
        <taxon>Corethraceae</taxon>
        <taxon>Corethron</taxon>
    </lineage>
</organism>
<evidence type="ECO:0000259" key="3">
    <source>
        <dbReference type="Pfam" id="PF25036"/>
    </source>
</evidence>
<dbReference type="PANTHER" id="PTHR16166">
    <property type="entry name" value="VACUOLAR PROTEIN SORTING-ASSOCIATED PROTEIN VPS13"/>
    <property type="match status" value="1"/>
</dbReference>
<feature type="compositionally biased region" description="Polar residues" evidence="2">
    <location>
        <begin position="1622"/>
        <end position="1641"/>
    </location>
</feature>